<evidence type="ECO:0000313" key="1">
    <source>
        <dbReference type="EMBL" id="KAK4827168.1"/>
    </source>
</evidence>
<evidence type="ECO:0000313" key="2">
    <source>
        <dbReference type="Proteomes" id="UP001333110"/>
    </source>
</evidence>
<accession>A0AAN7PJU9</accession>
<name>A0AAN7PJU9_MYCAM</name>
<sequence length="85" mass="10118">MNFGKPNLEYYDHFWAPLYEKDIDVLDQFQWRLSKMKRKQAQAATQEISIRYKEKLFHCEVIKYWRGCGISILGGVYDSAGQHDL</sequence>
<organism evidence="1 2">
    <name type="scientific">Mycteria americana</name>
    <name type="common">Wood stork</name>
    <dbReference type="NCBI Taxonomy" id="33587"/>
    <lineage>
        <taxon>Eukaryota</taxon>
        <taxon>Metazoa</taxon>
        <taxon>Chordata</taxon>
        <taxon>Craniata</taxon>
        <taxon>Vertebrata</taxon>
        <taxon>Euteleostomi</taxon>
        <taxon>Archelosauria</taxon>
        <taxon>Archosauria</taxon>
        <taxon>Dinosauria</taxon>
        <taxon>Saurischia</taxon>
        <taxon>Theropoda</taxon>
        <taxon>Coelurosauria</taxon>
        <taxon>Aves</taxon>
        <taxon>Neognathae</taxon>
        <taxon>Neoaves</taxon>
        <taxon>Aequornithes</taxon>
        <taxon>Ciconiiformes</taxon>
        <taxon>Ciconiidae</taxon>
        <taxon>Mycteria</taxon>
    </lineage>
</organism>
<keyword evidence="2" id="KW-1185">Reference proteome</keyword>
<dbReference type="EMBL" id="JAUNZN010000002">
    <property type="protein sequence ID" value="KAK4827168.1"/>
    <property type="molecule type" value="Genomic_DNA"/>
</dbReference>
<comment type="caution">
    <text evidence="1">The sequence shown here is derived from an EMBL/GenBank/DDBJ whole genome shotgun (WGS) entry which is preliminary data.</text>
</comment>
<reference evidence="1 2" key="1">
    <citation type="journal article" date="2023" name="J. Hered.">
        <title>Chromosome-level genome of the wood stork (Mycteria americana) provides insight into avian chromosome evolution.</title>
        <authorList>
            <person name="Flamio R. Jr."/>
            <person name="Ramstad K.M."/>
        </authorList>
    </citation>
    <scope>NUCLEOTIDE SEQUENCE [LARGE SCALE GENOMIC DNA]</scope>
    <source>
        <strain evidence="1">JAX WOST 10</strain>
    </source>
</reference>
<dbReference type="Proteomes" id="UP001333110">
    <property type="component" value="Unassembled WGS sequence"/>
</dbReference>
<proteinExistence type="predicted"/>
<dbReference type="AlphaFoldDB" id="A0AAN7PJU9"/>
<gene>
    <name evidence="1" type="ORF">QYF61_015130</name>
</gene>
<protein>
    <submittedName>
        <fullName evidence="1">Uncharacterized protein</fullName>
    </submittedName>
</protein>